<dbReference type="PRINTS" id="PR00081">
    <property type="entry name" value="GDHRDH"/>
</dbReference>
<feature type="compositionally biased region" description="Basic and acidic residues" evidence="4">
    <location>
        <begin position="33"/>
        <end position="46"/>
    </location>
</feature>
<dbReference type="PROSITE" id="PS00061">
    <property type="entry name" value="ADH_SHORT"/>
    <property type="match status" value="1"/>
</dbReference>
<dbReference type="RefSeq" id="WP_171833085.1">
    <property type="nucleotide sequence ID" value="NZ_CP053708.1"/>
</dbReference>
<accession>A0A6M8HSS2</accession>
<dbReference type="KEGG" id="lck:HN018_16265"/>
<dbReference type="PANTHER" id="PTHR48107">
    <property type="entry name" value="NADPH-DEPENDENT ALDEHYDE REDUCTASE-LIKE PROTEIN, CHLOROPLASTIC-RELATED"/>
    <property type="match status" value="1"/>
</dbReference>
<dbReference type="NCBIfam" id="NF004782">
    <property type="entry name" value="PRK06128.1"/>
    <property type="match status" value="1"/>
</dbReference>
<keyword evidence="2" id="KW-0560">Oxidoreductase</keyword>
<reference evidence="5 6" key="1">
    <citation type="journal article" date="2014" name="World J. Microbiol. Biotechnol.">
        <title>Biodiversity and physiological characteristics of Antarctic and Arctic lichens-associated bacteria.</title>
        <authorList>
            <person name="Lee Y.M."/>
            <person name="Kim E.H."/>
            <person name="Lee H.K."/>
            <person name="Hong S.G."/>
        </authorList>
    </citation>
    <scope>NUCLEOTIDE SEQUENCE [LARGE SCALE GENOMIC DNA]</scope>
    <source>
        <strain evidence="5 6">PAMC 26569</strain>
    </source>
</reference>
<evidence type="ECO:0000313" key="5">
    <source>
        <dbReference type="EMBL" id="QKE91392.1"/>
    </source>
</evidence>
<gene>
    <name evidence="5" type="ORF">HN018_16265</name>
</gene>
<dbReference type="AlphaFoldDB" id="A0A6M8HSS2"/>
<evidence type="ECO:0000313" key="6">
    <source>
        <dbReference type="Proteomes" id="UP000500767"/>
    </source>
</evidence>
<dbReference type="InterPro" id="IPR020904">
    <property type="entry name" value="Sc_DH/Rdtase_CS"/>
</dbReference>
<proteinExistence type="inferred from homology"/>
<sequence>MTTLNQYDMQDPTKQYFQPKFEEQPQSAPGLAKDMDPKPDHGEESYKGFGRLAGRKALITGADSGIGRAVAIAFAREGADIVMSYLPDEEPDAQEVVALIKQAGRKVVTAPGDISDEVFCKSLVETANTGLGGLDILVNVAGKQTAQKSIADLTTEQLDETFRTNVYAMFWLCKAALPLMPAGATIINTTSIQAYQPSETLLDYASTKAAIVAFTHAFAKQVAEKGIRVNAVAPGPVWTPLQPSGGQPQEKIPTFGSKTPIGRPGQPAELASVYVLLASQESSYVTGEIYGVTGGNHLP</sequence>
<feature type="region of interest" description="Disordered" evidence="4">
    <location>
        <begin position="1"/>
        <end position="47"/>
    </location>
</feature>
<dbReference type="Pfam" id="PF13561">
    <property type="entry name" value="adh_short_C2"/>
    <property type="match status" value="1"/>
</dbReference>
<organism evidence="5 6">
    <name type="scientific">Lichenicola cladoniae</name>
    <dbReference type="NCBI Taxonomy" id="1484109"/>
    <lineage>
        <taxon>Bacteria</taxon>
        <taxon>Pseudomonadati</taxon>
        <taxon>Pseudomonadota</taxon>
        <taxon>Alphaproteobacteria</taxon>
        <taxon>Acetobacterales</taxon>
        <taxon>Acetobacteraceae</taxon>
        <taxon>Lichenicola</taxon>
    </lineage>
</organism>
<dbReference type="Gene3D" id="3.40.50.720">
    <property type="entry name" value="NAD(P)-binding Rossmann-like Domain"/>
    <property type="match status" value="1"/>
</dbReference>
<feature type="compositionally biased region" description="Polar residues" evidence="4">
    <location>
        <begin position="1"/>
        <end position="16"/>
    </location>
</feature>
<dbReference type="SUPFAM" id="SSF51735">
    <property type="entry name" value="NAD(P)-binding Rossmann-fold domains"/>
    <property type="match status" value="1"/>
</dbReference>
<name>A0A6M8HSS2_9PROT</name>
<dbReference type="Proteomes" id="UP000500767">
    <property type="component" value="Chromosome"/>
</dbReference>
<dbReference type="InterPro" id="IPR036291">
    <property type="entry name" value="NAD(P)-bd_dom_sf"/>
</dbReference>
<evidence type="ECO:0000256" key="4">
    <source>
        <dbReference type="SAM" id="MobiDB-lite"/>
    </source>
</evidence>
<evidence type="ECO:0000256" key="1">
    <source>
        <dbReference type="ARBA" id="ARBA00006484"/>
    </source>
</evidence>
<dbReference type="PRINTS" id="PR00080">
    <property type="entry name" value="SDRFAMILY"/>
</dbReference>
<dbReference type="PANTHER" id="PTHR48107:SF16">
    <property type="entry name" value="NADPH-DEPENDENT ALDEHYDE REDUCTASE 1, CHLOROPLASTIC"/>
    <property type="match status" value="1"/>
</dbReference>
<evidence type="ECO:0000256" key="3">
    <source>
        <dbReference type="ARBA" id="ARBA00067437"/>
    </source>
</evidence>
<evidence type="ECO:0000256" key="2">
    <source>
        <dbReference type="ARBA" id="ARBA00023002"/>
    </source>
</evidence>
<dbReference type="EMBL" id="CP053708">
    <property type="protein sequence ID" value="QKE91392.1"/>
    <property type="molecule type" value="Genomic_DNA"/>
</dbReference>
<keyword evidence="6" id="KW-1185">Reference proteome</keyword>
<dbReference type="GO" id="GO:0016614">
    <property type="term" value="F:oxidoreductase activity, acting on CH-OH group of donors"/>
    <property type="evidence" value="ECO:0007669"/>
    <property type="project" value="UniProtKB-ARBA"/>
</dbReference>
<dbReference type="InterPro" id="IPR002347">
    <property type="entry name" value="SDR_fam"/>
</dbReference>
<comment type="similarity">
    <text evidence="1">Belongs to the short-chain dehydrogenases/reductases (SDR) family.</text>
</comment>
<dbReference type="CDD" id="cd05355">
    <property type="entry name" value="SDR_c1"/>
    <property type="match status" value="1"/>
</dbReference>
<protein>
    <recommendedName>
        <fullName evidence="3">Uncharacterized oxidoreductase YghA</fullName>
    </recommendedName>
</protein>
<dbReference type="FunFam" id="3.40.50.720:FF:000097">
    <property type="entry name" value="SDR family oxidoreductase"/>
    <property type="match status" value="1"/>
</dbReference>